<dbReference type="PANTHER" id="PTHR30151:SF0">
    <property type="entry name" value="ABC TRANSPORTER PERMEASE PROTEIN MJ0413-RELATED"/>
    <property type="match status" value="1"/>
</dbReference>
<dbReference type="Proteomes" id="UP000077037">
    <property type="component" value="Unassembled WGS sequence"/>
</dbReference>
<name>A0A157R9D2_9BORD</name>
<accession>A0A157R9D2</accession>
<dbReference type="InterPro" id="IPR035906">
    <property type="entry name" value="MetI-like_sf"/>
</dbReference>
<evidence type="ECO:0000313" key="10">
    <source>
        <dbReference type="Proteomes" id="UP000077037"/>
    </source>
</evidence>
<feature type="domain" description="ABC transmembrane type-1" evidence="8">
    <location>
        <begin position="62"/>
        <end position="244"/>
    </location>
</feature>
<dbReference type="InterPro" id="IPR000515">
    <property type="entry name" value="MetI-like"/>
</dbReference>
<sequence>MSTSTRVTGLRKTLAGVLGVAFIFLLWQAAAWMLPDFLMPGVPTVLGRLVEELGKDNFHQSLSGTLSRLGLGYGLALAAGIGFGLVAALLVFFREVLRSAIVILQAIPSIAWVPLFLIVMGFGNTPIIIVVALSAFFPAALSVMNATESVQRVHVSAARVMGATPWDLVKRVYLPAVMPELITGAQLAFGNAWRALISAEMLIGFGKGLGRSLAYSGEIADMTGVMANILVIAVLAALIDQLVLERLKHRLLRYQYV</sequence>
<evidence type="ECO:0000313" key="9">
    <source>
        <dbReference type="EMBL" id="SAI54721.1"/>
    </source>
</evidence>
<dbReference type="PANTHER" id="PTHR30151">
    <property type="entry name" value="ALKANE SULFONATE ABC TRANSPORTER-RELATED, MEMBRANE SUBUNIT"/>
    <property type="match status" value="1"/>
</dbReference>
<dbReference type="AlphaFoldDB" id="A0A157R9D2"/>
<keyword evidence="6 7" id="KW-0472">Membrane</keyword>
<feature type="transmembrane region" description="Helical" evidence="7">
    <location>
        <begin position="100"/>
        <end position="120"/>
    </location>
</feature>
<evidence type="ECO:0000256" key="3">
    <source>
        <dbReference type="ARBA" id="ARBA00022475"/>
    </source>
</evidence>
<evidence type="ECO:0000256" key="6">
    <source>
        <dbReference type="ARBA" id="ARBA00023136"/>
    </source>
</evidence>
<evidence type="ECO:0000256" key="7">
    <source>
        <dbReference type="RuleBase" id="RU363032"/>
    </source>
</evidence>
<feature type="transmembrane region" description="Helical" evidence="7">
    <location>
        <begin position="126"/>
        <end position="144"/>
    </location>
</feature>
<comment type="subcellular location">
    <subcellularLocation>
        <location evidence="1 7">Cell membrane</location>
        <topology evidence="1 7">Multi-pass membrane protein</topology>
    </subcellularLocation>
</comment>
<evidence type="ECO:0000256" key="1">
    <source>
        <dbReference type="ARBA" id="ARBA00004651"/>
    </source>
</evidence>
<dbReference type="CDD" id="cd06261">
    <property type="entry name" value="TM_PBP2"/>
    <property type="match status" value="1"/>
</dbReference>
<dbReference type="OrthoDB" id="9806809at2"/>
<dbReference type="SUPFAM" id="SSF161098">
    <property type="entry name" value="MetI-like"/>
    <property type="match status" value="1"/>
</dbReference>
<feature type="transmembrane region" description="Helical" evidence="7">
    <location>
        <begin position="71"/>
        <end position="93"/>
    </location>
</feature>
<reference evidence="9 10" key="1">
    <citation type="submission" date="2016-03" db="EMBL/GenBank/DDBJ databases">
        <authorList>
            <consortium name="Pathogen Informatics"/>
        </authorList>
    </citation>
    <scope>NUCLEOTIDE SEQUENCE [LARGE SCALE GENOMIC DNA]</scope>
    <source>
        <strain evidence="9 10">NCTC13364</strain>
    </source>
</reference>
<keyword evidence="5 7" id="KW-1133">Transmembrane helix</keyword>
<feature type="transmembrane region" description="Helical" evidence="7">
    <location>
        <begin position="225"/>
        <end position="244"/>
    </location>
</feature>
<dbReference type="PROSITE" id="PS50928">
    <property type="entry name" value="ABC_TM1"/>
    <property type="match status" value="1"/>
</dbReference>
<organism evidence="9 10">
    <name type="scientific">Bordetella ansorpii</name>
    <dbReference type="NCBI Taxonomy" id="288768"/>
    <lineage>
        <taxon>Bacteria</taxon>
        <taxon>Pseudomonadati</taxon>
        <taxon>Pseudomonadota</taxon>
        <taxon>Betaproteobacteria</taxon>
        <taxon>Burkholderiales</taxon>
        <taxon>Alcaligenaceae</taxon>
        <taxon>Bordetella</taxon>
    </lineage>
</organism>
<keyword evidence="3" id="KW-1003">Cell membrane</keyword>
<protein>
    <submittedName>
        <fullName evidence="9">ABC transporter permease</fullName>
    </submittedName>
</protein>
<evidence type="ECO:0000256" key="2">
    <source>
        <dbReference type="ARBA" id="ARBA00022448"/>
    </source>
</evidence>
<dbReference type="GO" id="GO:0055085">
    <property type="term" value="P:transmembrane transport"/>
    <property type="evidence" value="ECO:0007669"/>
    <property type="project" value="InterPro"/>
</dbReference>
<keyword evidence="4 7" id="KW-0812">Transmembrane</keyword>
<proteinExistence type="inferred from homology"/>
<dbReference type="GO" id="GO:0005886">
    <property type="term" value="C:plasma membrane"/>
    <property type="evidence" value="ECO:0007669"/>
    <property type="project" value="UniProtKB-SubCell"/>
</dbReference>
<evidence type="ECO:0000259" key="8">
    <source>
        <dbReference type="PROSITE" id="PS50928"/>
    </source>
</evidence>
<dbReference type="EMBL" id="FKBS01000029">
    <property type="protein sequence ID" value="SAI54721.1"/>
    <property type="molecule type" value="Genomic_DNA"/>
</dbReference>
<evidence type="ECO:0000256" key="5">
    <source>
        <dbReference type="ARBA" id="ARBA00022989"/>
    </source>
</evidence>
<keyword evidence="2 7" id="KW-0813">Transport</keyword>
<evidence type="ECO:0000256" key="4">
    <source>
        <dbReference type="ARBA" id="ARBA00022692"/>
    </source>
</evidence>
<dbReference type="Gene3D" id="1.10.3720.10">
    <property type="entry name" value="MetI-like"/>
    <property type="match status" value="1"/>
</dbReference>
<comment type="similarity">
    <text evidence="7">Belongs to the binding-protein-dependent transport system permease family.</text>
</comment>
<gene>
    <name evidence="9" type="primary">cmpB_4</name>
    <name evidence="9" type="ORF">SAMEA1982600_04531</name>
</gene>
<dbReference type="Pfam" id="PF00528">
    <property type="entry name" value="BPD_transp_1"/>
    <property type="match status" value="1"/>
</dbReference>
<dbReference type="RefSeq" id="WP_066419601.1">
    <property type="nucleotide sequence ID" value="NZ_FKBS01000029.1"/>
</dbReference>